<dbReference type="EMBL" id="JIBK01000006">
    <property type="protein sequence ID" value="POM82776.1"/>
    <property type="molecule type" value="Genomic_DNA"/>
</dbReference>
<feature type="domain" description="MI" evidence="1">
    <location>
        <begin position="517"/>
        <end position="639"/>
    </location>
</feature>
<dbReference type="Proteomes" id="UP000236928">
    <property type="component" value="Unassembled WGS sequence"/>
</dbReference>
<dbReference type="GO" id="GO:0016787">
    <property type="term" value="F:hydrolase activity"/>
    <property type="evidence" value="ECO:0007669"/>
    <property type="project" value="UniProtKB-KW"/>
</dbReference>
<dbReference type="InterPro" id="IPR029058">
    <property type="entry name" value="AB_hydrolase_fold"/>
</dbReference>
<dbReference type="Gene3D" id="3.40.50.1820">
    <property type="entry name" value="alpha/beta hydrolase"/>
    <property type="match status" value="1"/>
</dbReference>
<comment type="caution">
    <text evidence="2">The sequence shown here is derived from an EMBL/GenBank/DDBJ whole genome shotgun (WGS) entry which is preliminary data.</text>
</comment>
<reference evidence="2 3" key="1">
    <citation type="submission" date="2014-04" db="EMBL/GenBank/DDBJ databases">
        <title>Comparative Genomics of Cryptosporidium Species.</title>
        <authorList>
            <person name="Silva J.C."/>
            <person name="Su Q."/>
            <person name="Chalmers R."/>
            <person name="Chibucos M.C."/>
            <person name="Elwin K."/>
            <person name="Godinez A."/>
            <person name="Guo F."/>
            <person name="Huynh K."/>
            <person name="Orvis J."/>
            <person name="Ott S."/>
            <person name="Sadzewicz L."/>
            <person name="Sengamalay N."/>
            <person name="Shetty A."/>
            <person name="Sun M."/>
            <person name="Tallon L."/>
            <person name="Xiao L."/>
            <person name="Zhang H."/>
            <person name="Fraser C.M."/>
            <person name="Zhu G."/>
            <person name="Kissinger J."/>
            <person name="Widmer G."/>
        </authorList>
    </citation>
    <scope>NUCLEOTIDE SEQUENCE [LARGE SCALE GENOMIC DNA]</scope>
    <source>
        <strain evidence="2 3">UKMEL1</strain>
    </source>
</reference>
<evidence type="ECO:0000259" key="1">
    <source>
        <dbReference type="PROSITE" id="PS51366"/>
    </source>
</evidence>
<dbReference type="PROSITE" id="PS51366">
    <property type="entry name" value="MI"/>
    <property type="match status" value="1"/>
</dbReference>
<gene>
    <name evidence="2" type="ORF">CmeUKMEL1_04085</name>
</gene>
<dbReference type="SUPFAM" id="SSF53474">
    <property type="entry name" value="alpha/beta-Hydrolases"/>
    <property type="match status" value="1"/>
</dbReference>
<accession>A0A2P4YYI5</accession>
<protein>
    <submittedName>
        <fullName evidence="2">Alpha/beta hydrolase family protein</fullName>
    </submittedName>
</protein>
<dbReference type="Pfam" id="PF12146">
    <property type="entry name" value="Hydrolase_4"/>
    <property type="match status" value="1"/>
</dbReference>
<keyword evidence="2" id="KW-0378">Hydrolase</keyword>
<organism evidence="2 3">
    <name type="scientific">Cryptosporidium meleagridis</name>
    <dbReference type="NCBI Taxonomy" id="93969"/>
    <lineage>
        <taxon>Eukaryota</taxon>
        <taxon>Sar</taxon>
        <taxon>Alveolata</taxon>
        <taxon>Apicomplexa</taxon>
        <taxon>Conoidasida</taxon>
        <taxon>Coccidia</taxon>
        <taxon>Eucoccidiorida</taxon>
        <taxon>Eimeriorina</taxon>
        <taxon>Cryptosporidiidae</taxon>
        <taxon>Cryptosporidium</taxon>
    </lineage>
</organism>
<name>A0A2P4YYI5_9CRYT</name>
<keyword evidence="3" id="KW-1185">Reference proteome</keyword>
<evidence type="ECO:0000313" key="3">
    <source>
        <dbReference type="Proteomes" id="UP000236928"/>
    </source>
</evidence>
<evidence type="ECO:0000313" key="2">
    <source>
        <dbReference type="EMBL" id="POM82776.1"/>
    </source>
</evidence>
<dbReference type="OrthoDB" id="10260961at2759"/>
<dbReference type="AlphaFoldDB" id="A0A2P4YYI5"/>
<sequence length="924" mass="105481">MKDENDEDIILLEKKLGILKKEETSEVIIEKKRKALYKKIEREEGIGDFMDLLDGILTNVKKKKEKIESGSKPNKKSIRNKSFYKSFDSKNFSKLICKSIINWKNEFRQRAQGFLNRLSEGNMTLILEKLVELIKHTIRTAYNNNNFCDSELLKLRIESIKIVFGHFDSDYYAVHRLIAINDIIESELIMLFIQNCIIQPQNTVSLNTVYSAFISSIGIKLEGNFNLRLIIILNKIYNETLNKILQNLGSNIEKYNNKIILRHIIISLITIYRCGFASSIVIQNFIDTGINGYKYSKTNIIYWECFFDNVLTIIRGSAFYIKDESNSVFENIIESIGSEVSKDYYCELQLKNEIEPSNLNIFVSPLKFRFIIEELNEWKDSLKNQTLSQKLRRREGIIERQLNTMHSWSLNCVLLKNMQVIRNGRKKTPIQSKLEIVSYPKTLVEYIWQEENKNLLLRYLNKSQENNLVNQLIGFYNLGIKQFNPKSIIHEGIDATNNTTANSKLLDLASKLRFTSDVQKSIFVALLGAIDEFDAINRLTSLNLTQSKTYLNSAINVIVISSLFENVYNPYYYKVLKGLAVLPAVISKKINNEIIICFSQQMGILDKFNIRKVMIFSQLVKDCIFGRIFDLRIIRFIKINDIHALTGSIGLFLKELIISILREENEADEDAFIFELFSAVSKMSELKEIILFVLQASSLYPKQFSICTSDGVKLSCRSFGNIPSKFPITGIESIVFVLVHPYGIMGGSSSNMLGLALSLADKGYGSIIFDHRGIGKSTGYKSIFGNNEVYDVVSVCNDIKGKNSDIRVVLIGSSAGAPIAGSAVDECENVIGYVGIGYVFGFWPSLLFRQHFNNILRSKKHKLFIMGDSDGFTSIDALKSKMNNCCDPKQVEIIPKVGHFELESPYYDDTICEIVDKFVKSSFR</sequence>
<dbReference type="InterPro" id="IPR022742">
    <property type="entry name" value="Hydrolase_4"/>
</dbReference>
<dbReference type="VEuPathDB" id="CryptoDB:CmeUKMEL1_04085"/>
<proteinExistence type="predicted"/>
<dbReference type="InterPro" id="IPR003891">
    <property type="entry name" value="Initiation_fac_eIF4g_MI"/>
</dbReference>
<dbReference type="PANTHER" id="PTHR42103:SF2">
    <property type="entry name" value="AB HYDROLASE-1 DOMAIN-CONTAINING PROTEIN"/>
    <property type="match status" value="1"/>
</dbReference>
<dbReference type="PANTHER" id="PTHR42103">
    <property type="entry name" value="ALPHA/BETA-HYDROLASES SUPERFAMILY PROTEIN"/>
    <property type="match status" value="1"/>
</dbReference>